<accession>A0A0A9HRR0</accession>
<dbReference type="AlphaFoldDB" id="A0A0A9HRR0"/>
<reference evidence="2" key="2">
    <citation type="journal article" date="2015" name="Data Brief">
        <title>Shoot transcriptome of the giant reed, Arundo donax.</title>
        <authorList>
            <person name="Barrero R.A."/>
            <person name="Guerrero F.D."/>
            <person name="Moolhuijzen P."/>
            <person name="Goolsby J.A."/>
            <person name="Tidwell J."/>
            <person name="Bellgard S.E."/>
            <person name="Bellgard M.I."/>
        </authorList>
    </citation>
    <scope>NUCLEOTIDE SEQUENCE</scope>
    <source>
        <tissue evidence="2">Shoot tissue taken approximately 20 cm above the soil surface</tissue>
    </source>
</reference>
<dbReference type="EMBL" id="GBRH01159382">
    <property type="protein sequence ID" value="JAE38514.1"/>
    <property type="molecule type" value="Transcribed_RNA"/>
</dbReference>
<sequence length="43" mass="4794">MPSHKAFFTMSMGNPLSLSLSHTHTHTRGQDPTILESARRTTI</sequence>
<organism evidence="2">
    <name type="scientific">Arundo donax</name>
    <name type="common">Giant reed</name>
    <name type="synonym">Donax arundinaceus</name>
    <dbReference type="NCBI Taxonomy" id="35708"/>
    <lineage>
        <taxon>Eukaryota</taxon>
        <taxon>Viridiplantae</taxon>
        <taxon>Streptophyta</taxon>
        <taxon>Embryophyta</taxon>
        <taxon>Tracheophyta</taxon>
        <taxon>Spermatophyta</taxon>
        <taxon>Magnoliopsida</taxon>
        <taxon>Liliopsida</taxon>
        <taxon>Poales</taxon>
        <taxon>Poaceae</taxon>
        <taxon>PACMAD clade</taxon>
        <taxon>Arundinoideae</taxon>
        <taxon>Arundineae</taxon>
        <taxon>Arundo</taxon>
    </lineage>
</organism>
<feature type="region of interest" description="Disordered" evidence="1">
    <location>
        <begin position="19"/>
        <end position="43"/>
    </location>
</feature>
<name>A0A0A9HRR0_ARUDO</name>
<reference evidence="2" key="1">
    <citation type="submission" date="2014-09" db="EMBL/GenBank/DDBJ databases">
        <authorList>
            <person name="Magalhaes I.L.F."/>
            <person name="Oliveira U."/>
            <person name="Santos F.R."/>
            <person name="Vidigal T.H.D.A."/>
            <person name="Brescovit A.D."/>
            <person name="Santos A.J."/>
        </authorList>
    </citation>
    <scope>NUCLEOTIDE SEQUENCE</scope>
    <source>
        <tissue evidence="2">Shoot tissue taken approximately 20 cm above the soil surface</tissue>
    </source>
</reference>
<evidence type="ECO:0000256" key="1">
    <source>
        <dbReference type="SAM" id="MobiDB-lite"/>
    </source>
</evidence>
<proteinExistence type="predicted"/>
<evidence type="ECO:0000313" key="2">
    <source>
        <dbReference type="EMBL" id="JAE38514.1"/>
    </source>
</evidence>
<protein>
    <submittedName>
        <fullName evidence="2">Uncharacterized protein</fullName>
    </submittedName>
</protein>